<evidence type="ECO:0000256" key="1">
    <source>
        <dbReference type="ARBA" id="ARBA00004167"/>
    </source>
</evidence>
<dbReference type="PANTHER" id="PTHR12763:SF28">
    <property type="entry name" value="GEO10507P1-RELATED"/>
    <property type="match status" value="1"/>
</dbReference>
<dbReference type="InterPro" id="IPR036869">
    <property type="entry name" value="J_dom_sf"/>
</dbReference>
<keyword evidence="2 6" id="KW-0812">Transmembrane</keyword>
<feature type="transmembrane region" description="Helical" evidence="6">
    <location>
        <begin position="28"/>
        <end position="50"/>
    </location>
</feature>
<comment type="similarity">
    <text evidence="5">Belongs to the TIM14 family.</text>
</comment>
<dbReference type="SMART" id="SM00271">
    <property type="entry name" value="DnaJ"/>
    <property type="match status" value="1"/>
</dbReference>
<evidence type="ECO:0000313" key="8">
    <source>
        <dbReference type="EMBL" id="TCP37765.1"/>
    </source>
</evidence>
<comment type="caution">
    <text evidence="8">The sequence shown here is derived from an EMBL/GenBank/DDBJ whole genome shotgun (WGS) entry which is preliminary data.</text>
</comment>
<dbReference type="AlphaFoldDB" id="A0A4R2PUF0"/>
<comment type="subcellular location">
    <subcellularLocation>
        <location evidence="1">Membrane</location>
        <topology evidence="1">Single-pass membrane protein</topology>
    </subcellularLocation>
</comment>
<gene>
    <name evidence="8" type="ORF">EV659_102172</name>
</gene>
<name>A0A4R2PUF0_RHOSA</name>
<dbReference type="CDD" id="cd06257">
    <property type="entry name" value="DnaJ"/>
    <property type="match status" value="1"/>
</dbReference>
<evidence type="ECO:0000256" key="2">
    <source>
        <dbReference type="ARBA" id="ARBA00022692"/>
    </source>
</evidence>
<dbReference type="Pfam" id="PF00226">
    <property type="entry name" value="DnaJ"/>
    <property type="match status" value="1"/>
</dbReference>
<accession>A0A4R2PUF0</accession>
<keyword evidence="9" id="KW-1185">Reference proteome</keyword>
<proteinExistence type="inferred from homology"/>
<keyword evidence="3 6" id="KW-1133">Transmembrane helix</keyword>
<evidence type="ECO:0000256" key="5">
    <source>
        <dbReference type="ARBA" id="ARBA00038105"/>
    </source>
</evidence>
<dbReference type="InterPro" id="IPR001623">
    <property type="entry name" value="DnaJ_domain"/>
</dbReference>
<dbReference type="SUPFAM" id="SSF46565">
    <property type="entry name" value="Chaperone J-domain"/>
    <property type="match status" value="1"/>
</dbReference>
<evidence type="ECO:0000313" key="9">
    <source>
        <dbReference type="Proteomes" id="UP000295399"/>
    </source>
</evidence>
<evidence type="ECO:0000256" key="3">
    <source>
        <dbReference type="ARBA" id="ARBA00022989"/>
    </source>
</evidence>
<dbReference type="Proteomes" id="UP000295399">
    <property type="component" value="Unassembled WGS sequence"/>
</dbReference>
<dbReference type="FunFam" id="1.10.287.110:FF:000001">
    <property type="entry name" value="Import inner membrane translocase subunit tim14"/>
    <property type="match status" value="1"/>
</dbReference>
<dbReference type="PROSITE" id="PS50076">
    <property type="entry name" value="DNAJ_2"/>
    <property type="match status" value="1"/>
</dbReference>
<sequence length="245" mass="25946">MLFMAGAVLALLIAYVLLSWLANAPRRQLAYVLMILILSAVLIVGIVMFVTGRLTTALPLLLSALAGMWRQRWVVRWIARNLLGGGPGSGAAGPATVSTPWLDMTLDRRSGALSGRVKQGAFAGRDLGDLSLDDLIALYEDLARAHGESARLLETFLDREHGAAWRQRTAAGPGAGAAGAGAGGGGAMTRAEALSILGLPEDADADEVRHAHRRLIRKLHPDQGGSSYLAAKINQAKDYLLAGRH</sequence>
<dbReference type="GO" id="GO:0016020">
    <property type="term" value="C:membrane"/>
    <property type="evidence" value="ECO:0007669"/>
    <property type="project" value="UniProtKB-SubCell"/>
</dbReference>
<evidence type="ECO:0000256" key="6">
    <source>
        <dbReference type="SAM" id="Phobius"/>
    </source>
</evidence>
<keyword evidence="4 6" id="KW-0472">Membrane</keyword>
<evidence type="ECO:0000259" key="7">
    <source>
        <dbReference type="PROSITE" id="PS50076"/>
    </source>
</evidence>
<protein>
    <submittedName>
        <fullName evidence="8">DnaJ-like protein</fullName>
    </submittedName>
</protein>
<reference evidence="8 9" key="1">
    <citation type="submission" date="2019-03" db="EMBL/GenBank/DDBJ databases">
        <title>Genomic Encyclopedia of Type Strains, Phase IV (KMG-IV): sequencing the most valuable type-strain genomes for metagenomic binning, comparative biology and taxonomic classification.</title>
        <authorList>
            <person name="Goeker M."/>
        </authorList>
    </citation>
    <scope>NUCLEOTIDE SEQUENCE [LARGE SCALE GENOMIC DNA]</scope>
    <source>
        <strain evidence="8 9">DSM 2132</strain>
    </source>
</reference>
<organism evidence="8 9">
    <name type="scientific">Rhodothalassium salexigens DSM 2132</name>
    <dbReference type="NCBI Taxonomy" id="1188247"/>
    <lineage>
        <taxon>Bacteria</taxon>
        <taxon>Pseudomonadati</taxon>
        <taxon>Pseudomonadota</taxon>
        <taxon>Alphaproteobacteria</taxon>
        <taxon>Rhodothalassiales</taxon>
        <taxon>Rhodothalassiaceae</taxon>
        <taxon>Rhodothalassium</taxon>
    </lineage>
</organism>
<evidence type="ECO:0000256" key="4">
    <source>
        <dbReference type="ARBA" id="ARBA00023136"/>
    </source>
</evidence>
<dbReference type="Gene3D" id="1.10.287.110">
    <property type="entry name" value="DnaJ domain"/>
    <property type="match status" value="1"/>
</dbReference>
<feature type="domain" description="J" evidence="7">
    <location>
        <begin position="192"/>
        <end position="245"/>
    </location>
</feature>
<dbReference type="PANTHER" id="PTHR12763">
    <property type="match status" value="1"/>
</dbReference>
<dbReference type="EMBL" id="SLXO01000002">
    <property type="protein sequence ID" value="TCP37765.1"/>
    <property type="molecule type" value="Genomic_DNA"/>
</dbReference>
<dbReference type="InParanoid" id="A0A4R2PUF0"/>